<dbReference type="InterPro" id="IPR003959">
    <property type="entry name" value="ATPase_AAA_core"/>
</dbReference>
<reference evidence="2 3" key="1">
    <citation type="submission" date="2024-09" db="EMBL/GenBank/DDBJ databases">
        <authorList>
            <person name="Sun Q."/>
            <person name="Mori K."/>
        </authorList>
    </citation>
    <scope>NUCLEOTIDE SEQUENCE [LARGE SCALE GENOMIC DNA]</scope>
    <source>
        <strain evidence="2 3">TBRC 5777</strain>
    </source>
</reference>
<dbReference type="RefSeq" id="WP_377045446.1">
    <property type="nucleotide sequence ID" value="NZ_JBHLUN010000010.1"/>
</dbReference>
<dbReference type="SUPFAM" id="SSF52540">
    <property type="entry name" value="P-loop containing nucleoside triphosphate hydrolases"/>
    <property type="match status" value="1"/>
</dbReference>
<dbReference type="Proteomes" id="UP001589865">
    <property type="component" value="Unassembled WGS sequence"/>
</dbReference>
<name>A0ABV6JW61_9PROT</name>
<dbReference type="InterPro" id="IPR027417">
    <property type="entry name" value="P-loop_NTPase"/>
</dbReference>
<comment type="caution">
    <text evidence="2">The sequence shown here is derived from an EMBL/GenBank/DDBJ whole genome shotgun (WGS) entry which is preliminary data.</text>
</comment>
<dbReference type="Pfam" id="PF13304">
    <property type="entry name" value="AAA_21"/>
    <property type="match status" value="1"/>
</dbReference>
<evidence type="ECO:0000313" key="3">
    <source>
        <dbReference type="Proteomes" id="UP001589865"/>
    </source>
</evidence>
<proteinExistence type="predicted"/>
<protein>
    <submittedName>
        <fullName evidence="2">AAA family ATPase</fullName>
    </submittedName>
</protein>
<evidence type="ECO:0000313" key="2">
    <source>
        <dbReference type="EMBL" id="MFC0409700.1"/>
    </source>
</evidence>
<dbReference type="InterPro" id="IPR003593">
    <property type="entry name" value="AAA+_ATPase"/>
</dbReference>
<feature type="domain" description="AAA+ ATPase" evidence="1">
    <location>
        <begin position="23"/>
        <end position="457"/>
    </location>
</feature>
<gene>
    <name evidence="2" type="ORF">ACFFGY_15715</name>
</gene>
<dbReference type="PANTHER" id="PTHR43581">
    <property type="entry name" value="ATP/GTP PHOSPHATASE"/>
    <property type="match status" value="1"/>
</dbReference>
<organism evidence="2 3">
    <name type="scientific">Roseomonas elaeocarpi</name>
    <dbReference type="NCBI Taxonomy" id="907779"/>
    <lineage>
        <taxon>Bacteria</taxon>
        <taxon>Pseudomonadati</taxon>
        <taxon>Pseudomonadota</taxon>
        <taxon>Alphaproteobacteria</taxon>
        <taxon>Acetobacterales</taxon>
        <taxon>Roseomonadaceae</taxon>
        <taxon>Roseomonas</taxon>
    </lineage>
</organism>
<dbReference type="InterPro" id="IPR051396">
    <property type="entry name" value="Bact_Antivir_Def_Nuclease"/>
</dbReference>
<dbReference type="EMBL" id="JBHLUN010000010">
    <property type="protein sequence ID" value="MFC0409700.1"/>
    <property type="molecule type" value="Genomic_DNA"/>
</dbReference>
<dbReference type="PANTHER" id="PTHR43581:SF2">
    <property type="entry name" value="EXCINUCLEASE ATPASE SUBUNIT"/>
    <property type="match status" value="1"/>
</dbReference>
<sequence>MAAITSIDIINLNGRSDVYLEFQGRHCIIVGPNGTGKSTALQITAYALGRQWRELANLRFDSIEFSFSNGQTASVTRNACLAFTRAPGRPSRYNPINRVLNELGIFTNFIVADLENQETVQKYSHMSGFSIPELKASQRSFRSSSDDKDAQREILAFTSQLRLQEVPPTLYLPTYRRIELELERVLGAIPDYYRSQAAKQAKTGISTEFLIELIKFGMEDVSSAIQAFERETRDFARNRFNRMMTSYLKEMANSRSLSVGDLRSHRIDAKTIEVVLSRIEEGLLSTKEKKQISDIILELSAGPGAGNQPFNKKWLAHFFVRLLEVNTEIEDKEAPIREFAISLEKYFLPKAVSYDIEKYHLSIQEAGGENLELSDLSLGEKQLVSILSQLYLQSENKRFNVLIDEPELSLSVPWQSELIPDIVAAPACNQLIAVTHSPFVYDNNMASMVVDFDPQPSEH</sequence>
<accession>A0ABV6JW61</accession>
<keyword evidence="3" id="KW-1185">Reference proteome</keyword>
<dbReference type="SMART" id="SM00382">
    <property type="entry name" value="AAA"/>
    <property type="match status" value="1"/>
</dbReference>
<dbReference type="Gene3D" id="3.40.50.300">
    <property type="entry name" value="P-loop containing nucleotide triphosphate hydrolases"/>
    <property type="match status" value="2"/>
</dbReference>
<evidence type="ECO:0000259" key="1">
    <source>
        <dbReference type="SMART" id="SM00382"/>
    </source>
</evidence>